<sequence>MNAIGAKKWRYMMACLFFQVGMLLSVVPVYAAPSPTGIEGMPDTHARDTHAPATYATPAMAAMPGVHQSSPQCHHHQPCDTHQSCKHADAGCCLSGPACMTGWAVTPGFVPLMQARADTVTFGSRYAIGAGGVASAPALPPPRKTV</sequence>
<reference evidence="2" key="2">
    <citation type="submission" date="2022-03" db="EMBL/GenBank/DDBJ databases">
        <authorList>
            <person name="Ryngajllo M."/>
            <person name="Jacek P."/>
            <person name="Kubiak K."/>
        </authorList>
    </citation>
    <scope>NUCLEOTIDE SEQUENCE</scope>
    <source>
        <strain evidence="2">SI1</strain>
    </source>
</reference>
<feature type="chain" id="PRO_5043431206" evidence="1">
    <location>
        <begin position="32"/>
        <end position="146"/>
    </location>
</feature>
<dbReference type="RefSeq" id="WP_247066359.1">
    <property type="nucleotide sequence ID" value="NZ_CP094848.1"/>
</dbReference>
<accession>A0AAW5EMW5</accession>
<evidence type="ECO:0000313" key="2">
    <source>
        <dbReference type="EMBL" id="MCJ8353103.1"/>
    </source>
</evidence>
<reference evidence="2" key="1">
    <citation type="journal article" date="2021" name="Polymers (Basel)">
        <title>Highly Stretchable Bacterial Cellulose Produced by Komagataeibacter hansenii SI1.</title>
        <authorList>
            <person name="Cielecka I."/>
            <person name="Ryngajllo M."/>
            <person name="Maniukiewicz W."/>
            <person name="Bielecki S."/>
        </authorList>
    </citation>
    <scope>NUCLEOTIDE SEQUENCE</scope>
    <source>
        <strain evidence="2">SI1</strain>
    </source>
</reference>
<name>A0AAW5EMW5_NOVHA</name>
<protein>
    <submittedName>
        <fullName evidence="2">Uncharacterized protein</fullName>
    </submittedName>
</protein>
<organism evidence="2 3">
    <name type="scientific">Novacetimonas hansenii</name>
    <name type="common">Komagataeibacter hansenii</name>
    <dbReference type="NCBI Taxonomy" id="436"/>
    <lineage>
        <taxon>Bacteria</taxon>
        <taxon>Pseudomonadati</taxon>
        <taxon>Pseudomonadota</taxon>
        <taxon>Alphaproteobacteria</taxon>
        <taxon>Acetobacterales</taxon>
        <taxon>Acetobacteraceae</taxon>
        <taxon>Novacetimonas</taxon>
    </lineage>
</organism>
<feature type="signal peptide" evidence="1">
    <location>
        <begin position="1"/>
        <end position="31"/>
    </location>
</feature>
<keyword evidence="1" id="KW-0732">Signal</keyword>
<comment type="caution">
    <text evidence="2">The sequence shown here is derived from an EMBL/GenBank/DDBJ whole genome shotgun (WGS) entry which is preliminary data.</text>
</comment>
<dbReference type="Proteomes" id="UP001202887">
    <property type="component" value="Unassembled WGS sequence"/>
</dbReference>
<gene>
    <name evidence="2" type="ORF">K1W68_03710</name>
</gene>
<dbReference type="AlphaFoldDB" id="A0AAW5EMW5"/>
<evidence type="ECO:0000313" key="3">
    <source>
        <dbReference type="Proteomes" id="UP001202887"/>
    </source>
</evidence>
<proteinExistence type="predicted"/>
<evidence type="ECO:0000256" key="1">
    <source>
        <dbReference type="SAM" id="SignalP"/>
    </source>
</evidence>
<dbReference type="EMBL" id="JAIBCX010000006">
    <property type="protein sequence ID" value="MCJ8353103.1"/>
    <property type="molecule type" value="Genomic_DNA"/>
</dbReference>